<gene>
    <name evidence="2" type="ORF">CCUG60884_04210</name>
</gene>
<feature type="region of interest" description="Disordered" evidence="1">
    <location>
        <begin position="1"/>
        <end position="23"/>
    </location>
</feature>
<reference evidence="2 3" key="1">
    <citation type="journal article" date="2019" name="Sci. Rep.">
        <title>Extended insight into the Mycobacterium chelonae-abscessus complex through whole genome sequencing of Mycobacterium salmoniphilum outbreak and Mycobacterium salmoniphilum-like strains.</title>
        <authorList>
            <person name="Behra P.R.K."/>
            <person name="Das S."/>
            <person name="Pettersson B.M.F."/>
            <person name="Shirreff L."/>
            <person name="DuCote T."/>
            <person name="Jacobsson K.G."/>
            <person name="Ennis D.G."/>
            <person name="Kirsebom L.A."/>
        </authorList>
    </citation>
    <scope>NUCLEOTIDE SEQUENCE [LARGE SCALE GENOMIC DNA]</scope>
    <source>
        <strain evidence="2 3">CCUG 60884</strain>
    </source>
</reference>
<dbReference type="AlphaFoldDB" id="A0A4R8SQ38"/>
<comment type="caution">
    <text evidence="2">The sequence shown here is derived from an EMBL/GenBank/DDBJ whole genome shotgun (WGS) entry which is preliminary data.</text>
</comment>
<accession>A0A4R8SQ38</accession>
<protein>
    <submittedName>
        <fullName evidence="2">Uncharacterized protein</fullName>
    </submittedName>
</protein>
<dbReference type="EMBL" id="PECL01000013">
    <property type="protein sequence ID" value="TEA01051.1"/>
    <property type="molecule type" value="Genomic_DNA"/>
</dbReference>
<evidence type="ECO:0000256" key="1">
    <source>
        <dbReference type="SAM" id="MobiDB-lite"/>
    </source>
</evidence>
<dbReference type="Proteomes" id="UP000294604">
    <property type="component" value="Unassembled WGS sequence"/>
</dbReference>
<evidence type="ECO:0000313" key="2">
    <source>
        <dbReference type="EMBL" id="TEA01051.1"/>
    </source>
</evidence>
<sequence length="78" mass="8639">MSSKSVDMSLDAAKYPSPPVDSVEVSVPRPMMWLIGMKFRPIMGRFSVPAMTSSRIHQRRTMFSLCMAPLGAPVLPEV</sequence>
<proteinExistence type="predicted"/>
<name>A0A4R8SQ38_9MYCO</name>
<organism evidence="2 3">
    <name type="scientific">Mycobacteroides salmoniphilum</name>
    <dbReference type="NCBI Taxonomy" id="404941"/>
    <lineage>
        <taxon>Bacteria</taxon>
        <taxon>Bacillati</taxon>
        <taxon>Actinomycetota</taxon>
        <taxon>Actinomycetes</taxon>
        <taxon>Mycobacteriales</taxon>
        <taxon>Mycobacteriaceae</taxon>
        <taxon>Mycobacteroides</taxon>
    </lineage>
</organism>
<evidence type="ECO:0000313" key="3">
    <source>
        <dbReference type="Proteomes" id="UP000294604"/>
    </source>
</evidence>